<proteinExistence type="predicted"/>
<accession>A0A125W844</accession>
<gene>
    <name evidence="1" type="ORF">HMPREF9498_00922</name>
</gene>
<sequence>MSEYNVQLFLIPRSCEIYFYAVPVIYGYTTENKRKSNSINLEKNELS</sequence>
<name>A0A125W844_ENTFL</name>
<dbReference type="HOGENOM" id="CLU_215295_0_0_9"/>
<organism evidence="1 2">
    <name type="scientific">Enterococcus faecalis TX4248</name>
    <dbReference type="NCBI Taxonomy" id="749495"/>
    <lineage>
        <taxon>Bacteria</taxon>
        <taxon>Bacillati</taxon>
        <taxon>Bacillota</taxon>
        <taxon>Bacilli</taxon>
        <taxon>Lactobacillales</taxon>
        <taxon>Enterococcaceae</taxon>
        <taxon>Enterococcus</taxon>
    </lineage>
</organism>
<evidence type="ECO:0000313" key="1">
    <source>
        <dbReference type="EMBL" id="EFM83464.1"/>
    </source>
</evidence>
<comment type="caution">
    <text evidence="1">The sequence shown here is derived from an EMBL/GenBank/DDBJ whole genome shotgun (WGS) entry which is preliminary data.</text>
</comment>
<dbReference type="EMBL" id="AEBR01000025">
    <property type="protein sequence ID" value="EFM83464.1"/>
    <property type="molecule type" value="Genomic_DNA"/>
</dbReference>
<evidence type="ECO:0000313" key="2">
    <source>
        <dbReference type="Proteomes" id="UP000004846"/>
    </source>
</evidence>
<reference evidence="1 2" key="1">
    <citation type="submission" date="2010-07" db="EMBL/GenBank/DDBJ databases">
        <authorList>
            <person name="Sid Ahmed O."/>
        </authorList>
    </citation>
    <scope>NUCLEOTIDE SEQUENCE [LARGE SCALE GENOMIC DNA]</scope>
    <source>
        <strain evidence="1 2">TX4248</strain>
    </source>
</reference>
<protein>
    <submittedName>
        <fullName evidence="1">Uncharacterized protein</fullName>
    </submittedName>
</protein>
<dbReference type="Proteomes" id="UP000004846">
    <property type="component" value="Unassembled WGS sequence"/>
</dbReference>
<dbReference type="AlphaFoldDB" id="A0A125W844"/>